<name>A0A9X3B3R4_9GAMM</name>
<evidence type="ECO:0000313" key="1">
    <source>
        <dbReference type="EMBL" id="MCT8505545.1"/>
    </source>
</evidence>
<proteinExistence type="predicted"/>
<reference evidence="1" key="2">
    <citation type="journal article" date="2022" name="Syst. Appl. Microbiol.">
        <title>Chromohalobacter moromii sp. nov., a moderately halophilic bacterium isolated from lupine-based moromi fermentation.</title>
        <authorList>
            <person name="Lulf R.H."/>
            <person name="Hilgarth M."/>
            <person name="Ehrmann M.A."/>
        </authorList>
    </citation>
    <scope>NUCLEOTIDE SEQUENCE</scope>
    <source>
        <strain evidence="1">TMW 2.2304</strain>
    </source>
</reference>
<comment type="caution">
    <text evidence="1">The sequence shown here is derived from an EMBL/GenBank/DDBJ whole genome shotgun (WGS) entry which is preliminary data.</text>
</comment>
<evidence type="ECO:0000313" key="2">
    <source>
        <dbReference type="Proteomes" id="UP001145353"/>
    </source>
</evidence>
<dbReference type="Proteomes" id="UP001145353">
    <property type="component" value="Unassembled WGS sequence"/>
</dbReference>
<dbReference type="AlphaFoldDB" id="A0A9X3B3R4"/>
<gene>
    <name evidence="1" type="ORF">KZO87_09140</name>
</gene>
<keyword evidence="2" id="KW-1185">Reference proteome</keyword>
<reference evidence="1" key="1">
    <citation type="submission" date="2021-07" db="EMBL/GenBank/DDBJ databases">
        <authorList>
            <person name="Luelf R.H."/>
        </authorList>
    </citation>
    <scope>NUCLEOTIDE SEQUENCE</scope>
    <source>
        <strain evidence="1">TMW 2.2304</strain>
    </source>
</reference>
<dbReference type="RefSeq" id="WP_247620910.1">
    <property type="nucleotide sequence ID" value="NZ_JAHXCZ010000003.1"/>
</dbReference>
<organism evidence="1 2">
    <name type="scientific">Chromohalobacter moromii</name>
    <dbReference type="NCBI Taxonomy" id="2860329"/>
    <lineage>
        <taxon>Bacteria</taxon>
        <taxon>Pseudomonadati</taxon>
        <taxon>Pseudomonadota</taxon>
        <taxon>Gammaproteobacteria</taxon>
        <taxon>Oceanospirillales</taxon>
        <taxon>Halomonadaceae</taxon>
        <taxon>Chromohalobacter</taxon>
    </lineage>
</organism>
<dbReference type="EMBL" id="JAHXDE010000003">
    <property type="protein sequence ID" value="MCT8505545.1"/>
    <property type="molecule type" value="Genomic_DNA"/>
</dbReference>
<accession>A0A9X3B3R4</accession>
<protein>
    <submittedName>
        <fullName evidence="1">Uncharacterized protein</fullName>
    </submittedName>
</protein>
<sequence>MSTLQETTARRYSTDRVSQRLDIDDLCSGLARHNYLFIDGLTTTNILTDLHQHALSDWREFAASWGDMPLESCGARPTSAAYLNL</sequence>